<keyword evidence="5 8" id="KW-1133">Transmembrane helix</keyword>
<evidence type="ECO:0000256" key="8">
    <source>
        <dbReference type="PIRNR" id="PIRNR023381"/>
    </source>
</evidence>
<feature type="transmembrane region" description="Helical" evidence="9">
    <location>
        <begin position="129"/>
        <end position="152"/>
    </location>
</feature>
<dbReference type="SMART" id="SM00679">
    <property type="entry name" value="CTNS"/>
    <property type="match status" value="2"/>
</dbReference>
<keyword evidence="3 8" id="KW-0812">Transmembrane</keyword>
<evidence type="ECO:0000256" key="5">
    <source>
        <dbReference type="ARBA" id="ARBA00022989"/>
    </source>
</evidence>
<proteinExistence type="inferred from homology"/>
<feature type="transmembrane region" description="Helical" evidence="9">
    <location>
        <begin position="32"/>
        <end position="51"/>
    </location>
</feature>
<dbReference type="PhylomeDB" id="A0A0D2WKS7"/>
<keyword evidence="2" id="KW-0813">Transport</keyword>
<feature type="transmembrane region" description="Helical" evidence="9">
    <location>
        <begin position="94"/>
        <end position="117"/>
    </location>
</feature>
<dbReference type="PANTHER" id="PTHR12226">
    <property type="entry name" value="MANNOSE-P-DOLICHOL UTILIZATION DEFECT 1 LEC35 -RELATED"/>
    <property type="match status" value="1"/>
</dbReference>
<dbReference type="Proteomes" id="UP000008743">
    <property type="component" value="Unassembled WGS sequence"/>
</dbReference>
<dbReference type="PANTHER" id="PTHR12226:SF2">
    <property type="entry name" value="MANNOSE-P-DOLICHOL UTILIZATION DEFECT 1 PROTEIN"/>
    <property type="match status" value="1"/>
</dbReference>
<evidence type="ECO:0000256" key="4">
    <source>
        <dbReference type="ARBA" id="ARBA00022737"/>
    </source>
</evidence>
<gene>
    <name evidence="10" type="ORF">CAOG_002179</name>
</gene>
<evidence type="ECO:0000256" key="3">
    <source>
        <dbReference type="ARBA" id="ARBA00022692"/>
    </source>
</evidence>
<dbReference type="Gene3D" id="1.20.1280.290">
    <property type="match status" value="1"/>
</dbReference>
<feature type="transmembrane region" description="Helical" evidence="9">
    <location>
        <begin position="206"/>
        <end position="230"/>
    </location>
</feature>
<dbReference type="AlphaFoldDB" id="A0A0D2WKS7"/>
<dbReference type="Pfam" id="PF04193">
    <property type="entry name" value="PQ-loop"/>
    <property type="match status" value="2"/>
</dbReference>
<evidence type="ECO:0000256" key="1">
    <source>
        <dbReference type="ARBA" id="ARBA00004141"/>
    </source>
</evidence>
<sequence>MSSSQHPVAACLAYLEANGLQSTVTERLGECWLLLVARTLSMSVIAICIFLKLPQAQTILRARSAEGINVPSLLLEILGYSSVITFGWRKELSITVYGELILLLLQDYLVLALILHYTKRFTPNVYASIVLYFAVFFAFLLGYGPVVVVQVLQSSAILISAASKLLQISANIKNQGTGRLSLATLALNTYASYARLTSILIEVDSIAYAISGIISSTLNTVLTLQVIYYAKATIQRPSTTETAKTK</sequence>
<comment type="similarity">
    <text evidence="7 8">Belongs to the MPDU1 (TC 2.A.43.3) family.</text>
</comment>
<dbReference type="EMBL" id="KE346362">
    <property type="protein sequence ID" value="KJE90960.1"/>
    <property type="molecule type" value="Genomic_DNA"/>
</dbReference>
<comment type="subcellular location">
    <subcellularLocation>
        <location evidence="1 8">Membrane</location>
        <topology evidence="1 8">Multi-pass membrane protein</topology>
    </subcellularLocation>
</comment>
<dbReference type="PIRSF" id="PIRSF023381">
    <property type="entry name" value="MannP-dilichol_defect-1p"/>
    <property type="match status" value="1"/>
</dbReference>
<evidence type="ECO:0000313" key="10">
    <source>
        <dbReference type="EMBL" id="KJE90960.1"/>
    </source>
</evidence>
<organism evidence="10 11">
    <name type="scientific">Capsaspora owczarzaki (strain ATCC 30864)</name>
    <dbReference type="NCBI Taxonomy" id="595528"/>
    <lineage>
        <taxon>Eukaryota</taxon>
        <taxon>Filasterea</taxon>
        <taxon>Capsaspora</taxon>
    </lineage>
</organism>
<keyword evidence="11" id="KW-1185">Reference proteome</keyword>
<evidence type="ECO:0000256" key="2">
    <source>
        <dbReference type="ARBA" id="ARBA00022448"/>
    </source>
</evidence>
<dbReference type="eggNOG" id="KOG3211">
    <property type="taxonomic scope" value="Eukaryota"/>
</dbReference>
<evidence type="ECO:0000256" key="6">
    <source>
        <dbReference type="ARBA" id="ARBA00023136"/>
    </source>
</evidence>
<name>A0A0D2WKS7_CAPO3</name>
<reference evidence="11" key="1">
    <citation type="submission" date="2011-02" db="EMBL/GenBank/DDBJ databases">
        <title>The Genome Sequence of Capsaspora owczarzaki ATCC 30864.</title>
        <authorList>
            <person name="Russ C."/>
            <person name="Cuomo C."/>
            <person name="Burger G."/>
            <person name="Gray M.W."/>
            <person name="Holland P.W.H."/>
            <person name="King N."/>
            <person name="Lang F.B.F."/>
            <person name="Roger A.J."/>
            <person name="Ruiz-Trillo I."/>
            <person name="Young S.K."/>
            <person name="Zeng Q."/>
            <person name="Gargeya S."/>
            <person name="Alvarado L."/>
            <person name="Berlin A."/>
            <person name="Chapman S.B."/>
            <person name="Chen Z."/>
            <person name="Freedman E."/>
            <person name="Gellesch M."/>
            <person name="Goldberg J."/>
            <person name="Griggs A."/>
            <person name="Gujja S."/>
            <person name="Heilman E."/>
            <person name="Heiman D."/>
            <person name="Howarth C."/>
            <person name="Mehta T."/>
            <person name="Neiman D."/>
            <person name="Pearson M."/>
            <person name="Roberts A."/>
            <person name="Saif S."/>
            <person name="Shea T."/>
            <person name="Shenoy N."/>
            <person name="Sisk P."/>
            <person name="Stolte C."/>
            <person name="Sykes S."/>
            <person name="White J."/>
            <person name="Yandava C."/>
            <person name="Haas B."/>
            <person name="Nusbaum C."/>
            <person name="Birren B."/>
        </authorList>
    </citation>
    <scope>NUCLEOTIDE SEQUENCE</scope>
    <source>
        <strain evidence="11">ATCC 30864</strain>
    </source>
</reference>
<dbReference type="OMA" id="YALIYYA"/>
<dbReference type="InterPro" id="IPR016817">
    <property type="entry name" value="MannP-dilichol_defect-1"/>
</dbReference>
<dbReference type="InParanoid" id="A0A0D2WKS7"/>
<keyword evidence="6 8" id="KW-0472">Membrane</keyword>
<accession>A0A0D2WKS7</accession>
<protein>
    <recommendedName>
        <fullName evidence="8">Mannose-P-dolichol utilization defect 1 protein homolog</fullName>
    </recommendedName>
</protein>
<feature type="transmembrane region" description="Helical" evidence="9">
    <location>
        <begin position="72"/>
        <end position="88"/>
    </location>
</feature>
<evidence type="ECO:0000256" key="7">
    <source>
        <dbReference type="ARBA" id="ARBA00038475"/>
    </source>
</evidence>
<dbReference type="InterPro" id="IPR006603">
    <property type="entry name" value="PQ-loop_rpt"/>
</dbReference>
<dbReference type="OrthoDB" id="271506at2759"/>
<evidence type="ECO:0000256" key="9">
    <source>
        <dbReference type="SAM" id="Phobius"/>
    </source>
</evidence>
<dbReference type="RefSeq" id="XP_004348929.1">
    <property type="nucleotide sequence ID" value="XM_004348879.2"/>
</dbReference>
<evidence type="ECO:0000313" key="11">
    <source>
        <dbReference type="Proteomes" id="UP000008743"/>
    </source>
</evidence>
<dbReference type="GO" id="GO:0016020">
    <property type="term" value="C:membrane"/>
    <property type="evidence" value="ECO:0007669"/>
    <property type="project" value="UniProtKB-SubCell"/>
</dbReference>
<keyword evidence="4" id="KW-0677">Repeat</keyword>